<feature type="transmembrane region" description="Helical" evidence="1">
    <location>
        <begin position="45"/>
        <end position="70"/>
    </location>
</feature>
<dbReference type="SUPFAM" id="SSF48317">
    <property type="entry name" value="Acid phosphatase/Vanadium-dependent haloperoxidase"/>
    <property type="match status" value="1"/>
</dbReference>
<dbReference type="Proteomes" id="UP000467193">
    <property type="component" value="Chromosome"/>
</dbReference>
<dbReference type="RefSeq" id="WP_163796706.1">
    <property type="nucleotide sequence ID" value="NZ_AP022588.1"/>
</dbReference>
<dbReference type="InterPro" id="IPR036938">
    <property type="entry name" value="PAP2/HPO_sf"/>
</dbReference>
<reference evidence="2 3" key="1">
    <citation type="journal article" date="2019" name="Emerg. Microbes Infect.">
        <title>Comprehensive subspecies identification of 175 nontuberculous mycobacteria species based on 7547 genomic profiles.</title>
        <authorList>
            <person name="Matsumoto Y."/>
            <person name="Kinjo T."/>
            <person name="Motooka D."/>
            <person name="Nabeya D."/>
            <person name="Jung N."/>
            <person name="Uechi K."/>
            <person name="Horii T."/>
            <person name="Iida T."/>
            <person name="Fujita J."/>
            <person name="Nakamura S."/>
        </authorList>
    </citation>
    <scope>NUCLEOTIDE SEQUENCE [LARGE SCALE GENOMIC DNA]</scope>
    <source>
        <strain evidence="2 3">JCM 17899</strain>
    </source>
</reference>
<evidence type="ECO:0000313" key="3">
    <source>
        <dbReference type="Proteomes" id="UP000467193"/>
    </source>
</evidence>
<feature type="transmembrane region" description="Helical" evidence="1">
    <location>
        <begin position="160"/>
        <end position="180"/>
    </location>
</feature>
<dbReference type="AlphaFoldDB" id="A0A7I7QNM2"/>
<keyword evidence="1" id="KW-1133">Transmembrane helix</keyword>
<gene>
    <name evidence="2" type="ORF">MSEDJ_19710</name>
</gene>
<name>A0A7I7QNM2_9MYCO</name>
<dbReference type="KEGG" id="msei:MSEDJ_19710"/>
<keyword evidence="1" id="KW-0472">Membrane</keyword>
<feature type="transmembrane region" description="Helical" evidence="1">
    <location>
        <begin position="76"/>
        <end position="94"/>
    </location>
</feature>
<protein>
    <submittedName>
        <fullName evidence="2">Phosphoesterase</fullName>
    </submittedName>
</protein>
<evidence type="ECO:0000313" key="2">
    <source>
        <dbReference type="EMBL" id="BBY27875.1"/>
    </source>
</evidence>
<keyword evidence="1" id="KW-0812">Transmembrane</keyword>
<feature type="transmembrane region" description="Helical" evidence="1">
    <location>
        <begin position="6"/>
        <end position="24"/>
    </location>
</feature>
<dbReference type="EMBL" id="AP022588">
    <property type="protein sequence ID" value="BBY27875.1"/>
    <property type="molecule type" value="Genomic_DNA"/>
</dbReference>
<keyword evidence="3" id="KW-1185">Reference proteome</keyword>
<accession>A0A7I7QNM2</accession>
<evidence type="ECO:0000256" key="1">
    <source>
        <dbReference type="SAM" id="Phobius"/>
    </source>
</evidence>
<feature type="transmembrane region" description="Helical" evidence="1">
    <location>
        <begin position="115"/>
        <end position="148"/>
    </location>
</feature>
<organism evidence="2 3">
    <name type="scientific">Mycolicibacterium sediminis</name>
    <dbReference type="NCBI Taxonomy" id="1286180"/>
    <lineage>
        <taxon>Bacteria</taxon>
        <taxon>Bacillati</taxon>
        <taxon>Actinomycetota</taxon>
        <taxon>Actinomycetes</taxon>
        <taxon>Mycobacteriales</taxon>
        <taxon>Mycobacteriaceae</taxon>
        <taxon>Mycolicibacterium</taxon>
    </lineage>
</organism>
<proteinExistence type="predicted"/>
<sequence>MTPTPLRWWPVVGLSAMVLLGVAVGKRSTALDDVFIRAGEAHPRLGLLLFFTTPTVLAVLLAAALGVAVWRRRWCLVVVTLVTPVVALAVMRVLKHVFGRTKGDPGSLAYPSGHMTMTVAVLGVGVLVVGASAGALVVATTWTVLAMLGQSFTYHYFTDTVGAVLLSTSLVCLAALAAGLDRCQPACDVHHTSG</sequence>